<evidence type="ECO:0000313" key="3">
    <source>
        <dbReference type="EMBL" id="MCT4372638.1"/>
    </source>
</evidence>
<dbReference type="InterPro" id="IPR039448">
    <property type="entry name" value="Beta_helix"/>
</dbReference>
<comment type="caution">
    <text evidence="3">The sequence shown here is derived from an EMBL/GenBank/DDBJ whole genome shotgun (WGS) entry which is preliminary data.</text>
</comment>
<gene>
    <name evidence="3" type="ORF">CLG85_020955</name>
</gene>
<organism evidence="3 4">
    <name type="scientific">Alloyangia mangrovi</name>
    <dbReference type="NCBI Taxonomy" id="1779329"/>
    <lineage>
        <taxon>Bacteria</taxon>
        <taxon>Pseudomonadati</taxon>
        <taxon>Pseudomonadota</taxon>
        <taxon>Alphaproteobacteria</taxon>
        <taxon>Rhodobacterales</taxon>
        <taxon>Roseobacteraceae</taxon>
        <taxon>Alloyangia</taxon>
    </lineage>
</organism>
<dbReference type="InterPro" id="IPR011050">
    <property type="entry name" value="Pectin_lyase_fold/virulence"/>
</dbReference>
<dbReference type="InterPro" id="IPR006626">
    <property type="entry name" value="PbH1"/>
</dbReference>
<keyword evidence="4" id="KW-1185">Reference proteome</keyword>
<proteinExistence type="predicted"/>
<feature type="chain" id="PRO_5045446605" evidence="1">
    <location>
        <begin position="26"/>
        <end position="488"/>
    </location>
</feature>
<dbReference type="EMBL" id="NTHN02000051">
    <property type="protein sequence ID" value="MCT4372638.1"/>
    <property type="molecule type" value="Genomic_DNA"/>
</dbReference>
<evidence type="ECO:0000313" key="4">
    <source>
        <dbReference type="Proteomes" id="UP000217448"/>
    </source>
</evidence>
<evidence type="ECO:0000256" key="1">
    <source>
        <dbReference type="SAM" id="SignalP"/>
    </source>
</evidence>
<dbReference type="SUPFAM" id="SSF51126">
    <property type="entry name" value="Pectin lyase-like"/>
    <property type="match status" value="1"/>
</dbReference>
<keyword evidence="1" id="KW-0732">Signal</keyword>
<reference evidence="4" key="1">
    <citation type="submission" date="2023-07" db="EMBL/GenBank/DDBJ databases">
        <title>Yangia mangrovi SAOS 153D genome.</title>
        <authorList>
            <person name="Verma A."/>
            <person name="Pal Y."/>
            <person name="Sundharam S."/>
            <person name="Bisht B."/>
            <person name="Srinivasan K."/>
        </authorList>
    </citation>
    <scope>NUCLEOTIDE SEQUENCE [LARGE SCALE GENOMIC DNA]</scope>
    <source>
        <strain evidence="4">SAOS 153D</strain>
    </source>
</reference>
<protein>
    <submittedName>
        <fullName evidence="3">Right-handed parallel beta-helix repeat-containing protein</fullName>
    </submittedName>
</protein>
<dbReference type="Proteomes" id="UP000217448">
    <property type="component" value="Unassembled WGS sequence"/>
</dbReference>
<dbReference type="Gene3D" id="2.160.20.10">
    <property type="entry name" value="Single-stranded right-handed beta-helix, Pectin lyase-like"/>
    <property type="match status" value="1"/>
</dbReference>
<accession>A0ABT2KRA0</accession>
<dbReference type="Pfam" id="PF13229">
    <property type="entry name" value="Beta_helix"/>
    <property type="match status" value="1"/>
</dbReference>
<dbReference type="InterPro" id="IPR012334">
    <property type="entry name" value="Pectin_lyas_fold"/>
</dbReference>
<name>A0ABT2KRA0_9RHOB</name>
<evidence type="ECO:0000259" key="2">
    <source>
        <dbReference type="Pfam" id="PF13229"/>
    </source>
</evidence>
<dbReference type="SMART" id="SM00710">
    <property type="entry name" value="PbH1"/>
    <property type="match status" value="5"/>
</dbReference>
<sequence length="488" mass="50771">MSPDRSPVAALLLALCILLTGPAAAQEVPGDEAERIEARYMGLRAQLSDLQDPRDLHSRLGVDLSPSPGGPQAKVELFDLRLALAQMALVVGTNDQLTVLRAQPQGRLVAISLREGSIDADRLLSEARRLDPAAVVEGAMAYPVLVQQGATLRIEDGAVLALDRGAGAFVVNLGRLELAAGGIVARGAVNASAHEFAPFVVTAGTGVLQAEAALFSGLGFGRTPSFSGLAVIVSGLYRPSEPSVLRASLLRDLNAVRFVMTKDSAISDNIFVDARSTALELRGTSGARLSGNLFVDGAGDAIRLSDGARATRLERTEIYRPALNGIRLRGASNGTLVRDTLVWQAGKSALSVSRSDCTSVEGLRAIASGQKGLALRQARASRITGSTIAGSGSSGLYVTQQPEGTVLDLEGNRFSANRVGIDTAAPARLVLSANDFSDQFPRFLDGDVQDGSAALMADLSGRQPLVLAAGGTDARFLPPPDCAASDEG</sequence>
<feature type="domain" description="Right handed beta helix" evidence="2">
    <location>
        <begin position="309"/>
        <end position="438"/>
    </location>
</feature>
<feature type="signal peptide" evidence="1">
    <location>
        <begin position="1"/>
        <end position="25"/>
    </location>
</feature>
<dbReference type="RefSeq" id="WP_260349970.1">
    <property type="nucleotide sequence ID" value="NZ_NTHN02000051.1"/>
</dbReference>